<reference evidence="2 3" key="1">
    <citation type="submission" date="2022-06" db="EMBL/GenBank/DDBJ databases">
        <title>Halomicroarcula sp. a new haloarchaeum isolate from saline soil.</title>
        <authorList>
            <person name="Strakova D."/>
            <person name="Galisteo C."/>
            <person name="Sanchez-Porro C."/>
            <person name="Ventosa A."/>
        </authorList>
    </citation>
    <scope>NUCLEOTIDE SEQUENCE [LARGE SCALE GENOMIC DNA]</scope>
    <source>
        <strain evidence="2 3">S3CR25-11</strain>
    </source>
</reference>
<evidence type="ECO:0000313" key="2">
    <source>
        <dbReference type="EMBL" id="MDS0280965.1"/>
    </source>
</evidence>
<name>A0ABU2FJN1_9EURY</name>
<accession>A0ABU2FJN1</accession>
<keyword evidence="1" id="KW-0472">Membrane</keyword>
<dbReference type="RefSeq" id="WP_310898805.1">
    <property type="nucleotide sequence ID" value="NZ_JAMQOS010000001.1"/>
</dbReference>
<evidence type="ECO:0000256" key="1">
    <source>
        <dbReference type="SAM" id="Phobius"/>
    </source>
</evidence>
<proteinExistence type="predicted"/>
<sequence>MDDRGLSTVVEKLLSLSVVVLYITLLTTVLYGGSLPAYRGAVGAQLGERALAEATAEVERAVPPPGRAAAASRRVDIPATIDGAGYRIRANGTHLLLVHPDAEIGGTARPVLPDRVGNVTGEWDSGADTVVTVDGAQGNLTVRLGARG</sequence>
<dbReference type="Pfam" id="PF23928">
    <property type="entry name" value="DUF7266"/>
    <property type="match status" value="1"/>
</dbReference>
<comment type="caution">
    <text evidence="2">The sequence shown here is derived from an EMBL/GenBank/DDBJ whole genome shotgun (WGS) entry which is preliminary data.</text>
</comment>
<keyword evidence="1" id="KW-1133">Transmembrane helix</keyword>
<feature type="transmembrane region" description="Helical" evidence="1">
    <location>
        <begin position="12"/>
        <end position="31"/>
    </location>
</feature>
<organism evidence="2 3">
    <name type="scientific">Haloarcula onubensis</name>
    <dbReference type="NCBI Taxonomy" id="2950539"/>
    <lineage>
        <taxon>Archaea</taxon>
        <taxon>Methanobacteriati</taxon>
        <taxon>Methanobacteriota</taxon>
        <taxon>Stenosarchaea group</taxon>
        <taxon>Halobacteria</taxon>
        <taxon>Halobacteriales</taxon>
        <taxon>Haloarculaceae</taxon>
        <taxon>Haloarcula</taxon>
    </lineage>
</organism>
<dbReference type="InterPro" id="IPR055690">
    <property type="entry name" value="DUF7266"/>
</dbReference>
<gene>
    <name evidence="2" type="ORF">NDI86_02450</name>
</gene>
<keyword evidence="3" id="KW-1185">Reference proteome</keyword>
<dbReference type="Proteomes" id="UP001268864">
    <property type="component" value="Unassembled WGS sequence"/>
</dbReference>
<protein>
    <submittedName>
        <fullName evidence="2">Uncharacterized protein</fullName>
    </submittedName>
</protein>
<evidence type="ECO:0000313" key="3">
    <source>
        <dbReference type="Proteomes" id="UP001268864"/>
    </source>
</evidence>
<dbReference type="EMBL" id="JAMQOS010000001">
    <property type="protein sequence ID" value="MDS0280965.1"/>
    <property type="molecule type" value="Genomic_DNA"/>
</dbReference>
<keyword evidence="1" id="KW-0812">Transmembrane</keyword>